<sequence length="416" mass="45960">MQGSGGLVLTAEMKAILRQPGFVKEREDGQRLRNLYQDLSMHFHPMLLNEFALACFAGAFQSVKEMIETGRAPDLRGTETPFKHGYISLVIFGAQRTVSGPPGTDHAATLKYLLEAGAPPDVEDVVGHTALQHASMHATELGFVRSLLRYGANVDHRNRYGETALSFACRANQPEIIELLMEAGANMDIPDADGVAPSHFYIACGPKVTAAVRKWQRRRMGEKAAFEEKKCDGCSVKVQSLKWCARCKAARYCSATCQRAHWRIHKANCHPLDASNTVTIRPRYGGFTTLFSTSEFVRKGLGIPIQESSSSRQPSMRAPRLDPDEAKGMTIKVQVPYGPDVSPSSPQSQGSLLLYNKKRNFTCQVYREDEPAAYDRIVHVVRTKGVGGAKAYFPAELKSEDKLVIKIGEVLAEQPF</sequence>
<accession>A0A8E2DIJ6</accession>
<dbReference type="PROSITE" id="PS50865">
    <property type="entry name" value="ZF_MYND_2"/>
    <property type="match status" value="1"/>
</dbReference>
<evidence type="ECO:0000256" key="6">
    <source>
        <dbReference type="PROSITE-ProRule" id="PRU00023"/>
    </source>
</evidence>
<dbReference type="SUPFAM" id="SSF48403">
    <property type="entry name" value="Ankyrin repeat"/>
    <property type="match status" value="1"/>
</dbReference>
<evidence type="ECO:0000313" key="10">
    <source>
        <dbReference type="Proteomes" id="UP000250043"/>
    </source>
</evidence>
<dbReference type="PANTHER" id="PTHR24173:SF74">
    <property type="entry name" value="ANKYRIN REPEAT DOMAIN-CONTAINING PROTEIN 16"/>
    <property type="match status" value="1"/>
</dbReference>
<name>A0A8E2DIJ6_9APHY</name>
<evidence type="ECO:0000256" key="3">
    <source>
        <dbReference type="ARBA" id="ARBA00022771"/>
    </source>
</evidence>
<evidence type="ECO:0000259" key="8">
    <source>
        <dbReference type="PROSITE" id="PS50865"/>
    </source>
</evidence>
<keyword evidence="10" id="KW-1185">Reference proteome</keyword>
<dbReference type="Gene3D" id="1.25.40.20">
    <property type="entry name" value="Ankyrin repeat-containing domain"/>
    <property type="match status" value="1"/>
</dbReference>
<dbReference type="Proteomes" id="UP000250043">
    <property type="component" value="Unassembled WGS sequence"/>
</dbReference>
<proteinExistence type="predicted"/>
<dbReference type="GO" id="GO:0008270">
    <property type="term" value="F:zinc ion binding"/>
    <property type="evidence" value="ECO:0007669"/>
    <property type="project" value="UniProtKB-KW"/>
</dbReference>
<reference evidence="9 10" key="1">
    <citation type="submission" date="2016-07" db="EMBL/GenBank/DDBJ databases">
        <title>Draft genome of the white-rot fungus Obba rivulosa 3A-2.</title>
        <authorList>
            <consortium name="DOE Joint Genome Institute"/>
            <person name="Miettinen O."/>
            <person name="Riley R."/>
            <person name="Acob R."/>
            <person name="Barry K."/>
            <person name="Cullen D."/>
            <person name="De Vries R."/>
            <person name="Hainaut M."/>
            <person name="Hatakka A."/>
            <person name="Henrissat B."/>
            <person name="Hilden K."/>
            <person name="Kuo R."/>
            <person name="Labutti K."/>
            <person name="Lipzen A."/>
            <person name="Makela M.R."/>
            <person name="Sandor L."/>
            <person name="Spatafora J.W."/>
            <person name="Grigoriev I.V."/>
            <person name="Hibbett D.S."/>
        </authorList>
    </citation>
    <scope>NUCLEOTIDE SEQUENCE [LARGE SCALE GENOMIC DNA]</scope>
    <source>
        <strain evidence="9 10">3A-2</strain>
    </source>
</reference>
<evidence type="ECO:0000313" key="9">
    <source>
        <dbReference type="EMBL" id="OCH89380.1"/>
    </source>
</evidence>
<dbReference type="Gene3D" id="6.10.140.2220">
    <property type="match status" value="1"/>
</dbReference>
<dbReference type="EMBL" id="KV722428">
    <property type="protein sequence ID" value="OCH89380.1"/>
    <property type="molecule type" value="Genomic_DNA"/>
</dbReference>
<dbReference type="PROSITE" id="PS01360">
    <property type="entry name" value="ZF_MYND_1"/>
    <property type="match status" value="1"/>
</dbReference>
<evidence type="ECO:0000256" key="1">
    <source>
        <dbReference type="ARBA" id="ARBA00022723"/>
    </source>
</evidence>
<dbReference type="Pfam" id="PF12796">
    <property type="entry name" value="Ank_2"/>
    <property type="match status" value="1"/>
</dbReference>
<keyword evidence="3 7" id="KW-0863">Zinc-finger</keyword>
<gene>
    <name evidence="9" type="ORF">OBBRIDRAFT_819757</name>
</gene>
<dbReference type="InterPro" id="IPR036770">
    <property type="entry name" value="Ankyrin_rpt-contain_sf"/>
</dbReference>
<dbReference type="InterPro" id="IPR002110">
    <property type="entry name" value="Ankyrin_rpt"/>
</dbReference>
<evidence type="ECO:0000256" key="2">
    <source>
        <dbReference type="ARBA" id="ARBA00022737"/>
    </source>
</evidence>
<dbReference type="SUPFAM" id="SSF144232">
    <property type="entry name" value="HIT/MYND zinc finger-like"/>
    <property type="match status" value="1"/>
</dbReference>
<keyword evidence="5 6" id="KW-0040">ANK repeat</keyword>
<dbReference type="PROSITE" id="PS50297">
    <property type="entry name" value="ANK_REP_REGION"/>
    <property type="match status" value="1"/>
</dbReference>
<dbReference type="PANTHER" id="PTHR24173">
    <property type="entry name" value="ANKYRIN REPEAT CONTAINING"/>
    <property type="match status" value="1"/>
</dbReference>
<dbReference type="InterPro" id="IPR002893">
    <property type="entry name" value="Znf_MYND"/>
</dbReference>
<protein>
    <submittedName>
        <fullName evidence="9">Ankyrin</fullName>
    </submittedName>
</protein>
<keyword evidence="4" id="KW-0862">Zinc</keyword>
<organism evidence="9 10">
    <name type="scientific">Obba rivulosa</name>
    <dbReference type="NCBI Taxonomy" id="1052685"/>
    <lineage>
        <taxon>Eukaryota</taxon>
        <taxon>Fungi</taxon>
        <taxon>Dikarya</taxon>
        <taxon>Basidiomycota</taxon>
        <taxon>Agaricomycotina</taxon>
        <taxon>Agaricomycetes</taxon>
        <taxon>Polyporales</taxon>
        <taxon>Gelatoporiaceae</taxon>
        <taxon>Obba</taxon>
    </lineage>
</organism>
<dbReference type="Pfam" id="PF01753">
    <property type="entry name" value="zf-MYND"/>
    <property type="match status" value="1"/>
</dbReference>
<evidence type="ECO:0000256" key="5">
    <source>
        <dbReference type="ARBA" id="ARBA00023043"/>
    </source>
</evidence>
<dbReference type="OrthoDB" id="194358at2759"/>
<evidence type="ECO:0000256" key="7">
    <source>
        <dbReference type="PROSITE-ProRule" id="PRU00134"/>
    </source>
</evidence>
<keyword evidence="2" id="KW-0677">Repeat</keyword>
<dbReference type="SMART" id="SM00248">
    <property type="entry name" value="ANK"/>
    <property type="match status" value="4"/>
</dbReference>
<feature type="domain" description="MYND-type" evidence="8">
    <location>
        <begin position="231"/>
        <end position="269"/>
    </location>
</feature>
<feature type="repeat" description="ANK" evidence="6">
    <location>
        <begin position="160"/>
        <end position="192"/>
    </location>
</feature>
<feature type="repeat" description="ANK" evidence="6">
    <location>
        <begin position="126"/>
        <end position="159"/>
    </location>
</feature>
<dbReference type="AlphaFoldDB" id="A0A8E2DIJ6"/>
<keyword evidence="1" id="KW-0479">Metal-binding</keyword>
<evidence type="ECO:0000256" key="4">
    <source>
        <dbReference type="ARBA" id="ARBA00022833"/>
    </source>
</evidence>
<dbReference type="PROSITE" id="PS50088">
    <property type="entry name" value="ANK_REPEAT"/>
    <property type="match status" value="2"/>
</dbReference>